<sequence>MVDAGTLATSAQVLLAIGAEASAAQILEANTNIWILMAESDMETEAGSGVEIVANYASITASYKQWLASVASQRAAFYAINQDPGSWQLSTAQSKLNIIDTIWQEFKKRILDKDVIDSMGL</sequence>
<reference evidence="1" key="1">
    <citation type="journal article" date="2015" name="Nature">
        <title>Complex archaea that bridge the gap between prokaryotes and eukaryotes.</title>
        <authorList>
            <person name="Spang A."/>
            <person name="Saw J.H."/>
            <person name="Jorgensen S.L."/>
            <person name="Zaremba-Niedzwiedzka K."/>
            <person name="Martijn J."/>
            <person name="Lind A.E."/>
            <person name="van Eijk R."/>
            <person name="Schleper C."/>
            <person name="Guy L."/>
            <person name="Ettema T.J."/>
        </authorList>
    </citation>
    <scope>NUCLEOTIDE SEQUENCE</scope>
</reference>
<evidence type="ECO:0000313" key="1">
    <source>
        <dbReference type="EMBL" id="KKK94218.1"/>
    </source>
</evidence>
<dbReference type="AlphaFoldDB" id="A0A0F8ZK68"/>
<gene>
    <name evidence="1" type="ORF">LCGC14_2685070</name>
</gene>
<dbReference type="EMBL" id="LAZR01047438">
    <property type="protein sequence ID" value="KKK94218.1"/>
    <property type="molecule type" value="Genomic_DNA"/>
</dbReference>
<comment type="caution">
    <text evidence="1">The sequence shown here is derived from an EMBL/GenBank/DDBJ whole genome shotgun (WGS) entry which is preliminary data.</text>
</comment>
<proteinExistence type="predicted"/>
<name>A0A0F8ZK68_9ZZZZ</name>
<protein>
    <submittedName>
        <fullName evidence="1">Uncharacterized protein</fullName>
    </submittedName>
</protein>
<organism evidence="1">
    <name type="scientific">marine sediment metagenome</name>
    <dbReference type="NCBI Taxonomy" id="412755"/>
    <lineage>
        <taxon>unclassified sequences</taxon>
        <taxon>metagenomes</taxon>
        <taxon>ecological metagenomes</taxon>
    </lineage>
</organism>
<accession>A0A0F8ZK68</accession>